<proteinExistence type="predicted"/>
<dbReference type="Pfam" id="PF24553">
    <property type="entry name" value="Rv0428c_C"/>
    <property type="match status" value="1"/>
</dbReference>
<name>A0ABP7TYC7_9PSEU</name>
<comment type="caution">
    <text evidence="4">The sequence shown here is derived from an EMBL/GenBank/DDBJ whole genome shotgun (WGS) entry which is preliminary data.</text>
</comment>
<evidence type="ECO:0000313" key="4">
    <source>
        <dbReference type="EMBL" id="GAA4033086.1"/>
    </source>
</evidence>
<keyword evidence="1" id="KW-0808">Transferase</keyword>
<evidence type="ECO:0000259" key="3">
    <source>
        <dbReference type="PROSITE" id="PS51186"/>
    </source>
</evidence>
<evidence type="ECO:0000256" key="2">
    <source>
        <dbReference type="ARBA" id="ARBA00023315"/>
    </source>
</evidence>
<dbReference type="Proteomes" id="UP001501747">
    <property type="component" value="Unassembled WGS sequence"/>
</dbReference>
<dbReference type="SUPFAM" id="SSF55729">
    <property type="entry name" value="Acyl-CoA N-acyltransferases (Nat)"/>
    <property type="match status" value="1"/>
</dbReference>
<evidence type="ECO:0000313" key="5">
    <source>
        <dbReference type="Proteomes" id="UP001501747"/>
    </source>
</evidence>
<dbReference type="PANTHER" id="PTHR43877">
    <property type="entry name" value="AMINOALKYLPHOSPHONATE N-ACETYLTRANSFERASE-RELATED-RELATED"/>
    <property type="match status" value="1"/>
</dbReference>
<feature type="domain" description="N-acetyltransferase" evidence="3">
    <location>
        <begin position="125"/>
        <end position="254"/>
    </location>
</feature>
<keyword evidence="5" id="KW-1185">Reference proteome</keyword>
<organism evidence="4 5">
    <name type="scientific">Allokutzneria multivorans</name>
    <dbReference type="NCBI Taxonomy" id="1142134"/>
    <lineage>
        <taxon>Bacteria</taxon>
        <taxon>Bacillati</taxon>
        <taxon>Actinomycetota</taxon>
        <taxon>Actinomycetes</taxon>
        <taxon>Pseudonocardiales</taxon>
        <taxon>Pseudonocardiaceae</taxon>
        <taxon>Allokutzneria</taxon>
    </lineage>
</organism>
<evidence type="ECO:0000256" key="1">
    <source>
        <dbReference type="ARBA" id="ARBA00022679"/>
    </source>
</evidence>
<keyword evidence="2" id="KW-0012">Acyltransferase</keyword>
<dbReference type="InterPro" id="IPR050832">
    <property type="entry name" value="Bact_Acetyltransf"/>
</dbReference>
<dbReference type="CDD" id="cd04301">
    <property type="entry name" value="NAT_SF"/>
    <property type="match status" value="1"/>
</dbReference>
<sequence length="254" mass="27444">MRSRLVNAEDARVSSDDEALELLCARAWPAVAELRVGDWRARTAGGFTGRANSALLLGSPGMPVADALAKAAAFAREHGQPPRAHVITDSHWEPSLLAAGWRPEVEHSGIPSFVQVGALEAFLAPHRAEVRSEPWSQWWPLIVGRASPTPAEHHVLTSADAVGYGAVTVDGEVLAAVRGAVVDGHLHFARLAVRPDARRRGLARDLLAGLASWAQTLGAQRYVLQVSHNNAPALRLYETLGARTHHAYRYWVPA</sequence>
<dbReference type="EMBL" id="BAABAL010000022">
    <property type="protein sequence ID" value="GAA4033086.1"/>
    <property type="molecule type" value="Genomic_DNA"/>
</dbReference>
<dbReference type="InterPro" id="IPR000182">
    <property type="entry name" value="GNAT_dom"/>
</dbReference>
<dbReference type="PANTHER" id="PTHR43877:SF2">
    <property type="entry name" value="AMINOALKYLPHOSPHONATE N-ACETYLTRANSFERASE-RELATED"/>
    <property type="match status" value="1"/>
</dbReference>
<accession>A0ABP7TYC7</accession>
<dbReference type="PROSITE" id="PS51186">
    <property type="entry name" value="GNAT"/>
    <property type="match status" value="1"/>
</dbReference>
<gene>
    <name evidence="4" type="ORF">GCM10022247_67640</name>
</gene>
<dbReference type="InterPro" id="IPR056935">
    <property type="entry name" value="Rv0428c-like_C"/>
</dbReference>
<dbReference type="Gene3D" id="3.40.630.30">
    <property type="match status" value="1"/>
</dbReference>
<reference evidence="5" key="1">
    <citation type="journal article" date="2019" name="Int. J. Syst. Evol. Microbiol.">
        <title>The Global Catalogue of Microorganisms (GCM) 10K type strain sequencing project: providing services to taxonomists for standard genome sequencing and annotation.</title>
        <authorList>
            <consortium name="The Broad Institute Genomics Platform"/>
            <consortium name="The Broad Institute Genome Sequencing Center for Infectious Disease"/>
            <person name="Wu L."/>
            <person name="Ma J."/>
        </authorList>
    </citation>
    <scope>NUCLEOTIDE SEQUENCE [LARGE SCALE GENOMIC DNA]</scope>
    <source>
        <strain evidence="5">JCM 17342</strain>
    </source>
</reference>
<dbReference type="InterPro" id="IPR016181">
    <property type="entry name" value="Acyl_CoA_acyltransferase"/>
</dbReference>
<protein>
    <submittedName>
        <fullName evidence="4">GNAT family N-acetyltransferase</fullName>
    </submittedName>
</protein>